<dbReference type="Proteomes" id="UP000642748">
    <property type="component" value="Unassembled WGS sequence"/>
</dbReference>
<dbReference type="EMBL" id="BONZ01000149">
    <property type="protein sequence ID" value="GIH21639.1"/>
    <property type="molecule type" value="Genomic_DNA"/>
</dbReference>
<evidence type="ECO:0000313" key="2">
    <source>
        <dbReference type="Proteomes" id="UP000642748"/>
    </source>
</evidence>
<keyword evidence="2" id="KW-1185">Reference proteome</keyword>
<dbReference type="AlphaFoldDB" id="A0A8J3VX94"/>
<organism evidence="1 2">
    <name type="scientific">Rugosimonospora africana</name>
    <dbReference type="NCBI Taxonomy" id="556532"/>
    <lineage>
        <taxon>Bacteria</taxon>
        <taxon>Bacillati</taxon>
        <taxon>Actinomycetota</taxon>
        <taxon>Actinomycetes</taxon>
        <taxon>Micromonosporales</taxon>
        <taxon>Micromonosporaceae</taxon>
        <taxon>Rugosimonospora</taxon>
    </lineage>
</organism>
<accession>A0A8J3VX94</accession>
<sequence length="88" mass="10279">MPGRARVVRPRWHHQSGAELRSGFEIAQRLVYVGKRRHSRVQPPRERFRFFPLQLFEGPHGFSTGRQPTVHRAIDLEAQSPRIPQRCG</sequence>
<gene>
    <name evidence="1" type="ORF">Raf01_98110</name>
</gene>
<name>A0A8J3VX94_9ACTN</name>
<protein>
    <submittedName>
        <fullName evidence="1">Uncharacterized protein</fullName>
    </submittedName>
</protein>
<proteinExistence type="predicted"/>
<comment type="caution">
    <text evidence="1">The sequence shown here is derived from an EMBL/GenBank/DDBJ whole genome shotgun (WGS) entry which is preliminary data.</text>
</comment>
<reference evidence="1" key="1">
    <citation type="submission" date="2021-01" db="EMBL/GenBank/DDBJ databases">
        <title>Whole genome shotgun sequence of Rugosimonospora africana NBRC 104875.</title>
        <authorList>
            <person name="Komaki H."/>
            <person name="Tamura T."/>
        </authorList>
    </citation>
    <scope>NUCLEOTIDE SEQUENCE</scope>
    <source>
        <strain evidence="1">NBRC 104875</strain>
    </source>
</reference>
<evidence type="ECO:0000313" key="1">
    <source>
        <dbReference type="EMBL" id="GIH21639.1"/>
    </source>
</evidence>